<dbReference type="RefSeq" id="WP_209748626.1">
    <property type="nucleotide sequence ID" value="NZ_JBHSMH010000011.1"/>
</dbReference>
<name>A0ABW0LR77_9BACL</name>
<proteinExistence type="predicted"/>
<accession>A0ABW0LR77</accession>
<organism evidence="1 2">
    <name type="scientific">Cohnella suwonensis</name>
    <dbReference type="NCBI Taxonomy" id="696072"/>
    <lineage>
        <taxon>Bacteria</taxon>
        <taxon>Bacillati</taxon>
        <taxon>Bacillota</taxon>
        <taxon>Bacilli</taxon>
        <taxon>Bacillales</taxon>
        <taxon>Paenibacillaceae</taxon>
        <taxon>Cohnella</taxon>
    </lineage>
</organism>
<dbReference type="Proteomes" id="UP001596105">
    <property type="component" value="Unassembled WGS sequence"/>
</dbReference>
<evidence type="ECO:0000313" key="2">
    <source>
        <dbReference type="Proteomes" id="UP001596105"/>
    </source>
</evidence>
<reference evidence="2" key="1">
    <citation type="journal article" date="2019" name="Int. J. Syst. Evol. Microbiol.">
        <title>The Global Catalogue of Microorganisms (GCM) 10K type strain sequencing project: providing services to taxonomists for standard genome sequencing and annotation.</title>
        <authorList>
            <consortium name="The Broad Institute Genomics Platform"/>
            <consortium name="The Broad Institute Genome Sequencing Center for Infectious Disease"/>
            <person name="Wu L."/>
            <person name="Ma J."/>
        </authorList>
    </citation>
    <scope>NUCLEOTIDE SEQUENCE [LARGE SCALE GENOMIC DNA]</scope>
    <source>
        <strain evidence="2">CCUG 57113</strain>
    </source>
</reference>
<sequence length="106" mass="12217">MDGRKHYIRVNEDGTIVYGFSSAFEEPQEGDIVIFEDGPRHFHEAFSEPLTNDRGQFRFKWTGQVVERSQQELDDEWAARPPASPTVEERLEATEQALLAMMEAMI</sequence>
<gene>
    <name evidence="1" type="ORF">ACFPPD_06700</name>
</gene>
<keyword evidence="2" id="KW-1185">Reference proteome</keyword>
<dbReference type="EMBL" id="JBHSMH010000011">
    <property type="protein sequence ID" value="MFC5468403.1"/>
    <property type="molecule type" value="Genomic_DNA"/>
</dbReference>
<protein>
    <submittedName>
        <fullName evidence="1">Uncharacterized protein</fullName>
    </submittedName>
</protein>
<evidence type="ECO:0000313" key="1">
    <source>
        <dbReference type="EMBL" id="MFC5468403.1"/>
    </source>
</evidence>
<comment type="caution">
    <text evidence="1">The sequence shown here is derived from an EMBL/GenBank/DDBJ whole genome shotgun (WGS) entry which is preliminary data.</text>
</comment>